<dbReference type="eggNOG" id="ENOG502QWQI">
    <property type="taxonomic scope" value="Eukaryota"/>
</dbReference>
<dbReference type="EMBL" id="GL876970">
    <property type="protein sequence ID" value="KLU87585.1"/>
    <property type="molecule type" value="Genomic_DNA"/>
</dbReference>
<evidence type="ECO:0000313" key="3">
    <source>
        <dbReference type="EnsemblFungi" id="MAPG_06582T0"/>
    </source>
</evidence>
<dbReference type="PANTHER" id="PTHR38702">
    <property type="entry name" value="CALPONIN-HOMOLOGY (CH) DOMAIN-CONTAINING PROTEIN"/>
    <property type="match status" value="1"/>
</dbReference>
<protein>
    <submittedName>
        <fullName evidence="2 3">Uncharacterized protein</fullName>
    </submittedName>
</protein>
<dbReference type="VEuPathDB" id="FungiDB:MAPG_06582"/>
<proteinExistence type="predicted"/>
<feature type="region of interest" description="Disordered" evidence="1">
    <location>
        <begin position="477"/>
        <end position="502"/>
    </location>
</feature>
<reference evidence="2" key="1">
    <citation type="submission" date="2010-05" db="EMBL/GenBank/DDBJ databases">
        <title>The Genome Sequence of Magnaporthe poae strain ATCC 64411.</title>
        <authorList>
            <consortium name="The Broad Institute Genome Sequencing Platform"/>
            <consortium name="Broad Institute Genome Sequencing Center for Infectious Disease"/>
            <person name="Ma L.-J."/>
            <person name="Dead R."/>
            <person name="Young S."/>
            <person name="Zeng Q."/>
            <person name="Koehrsen M."/>
            <person name="Alvarado L."/>
            <person name="Berlin A."/>
            <person name="Chapman S.B."/>
            <person name="Chen Z."/>
            <person name="Freedman E."/>
            <person name="Gellesch M."/>
            <person name="Goldberg J."/>
            <person name="Griggs A."/>
            <person name="Gujja S."/>
            <person name="Heilman E.R."/>
            <person name="Heiman D."/>
            <person name="Hepburn T."/>
            <person name="Howarth C."/>
            <person name="Jen D."/>
            <person name="Larson L."/>
            <person name="Mehta T."/>
            <person name="Neiman D."/>
            <person name="Pearson M."/>
            <person name="Roberts A."/>
            <person name="Saif S."/>
            <person name="Shea T."/>
            <person name="Shenoy N."/>
            <person name="Sisk P."/>
            <person name="Stolte C."/>
            <person name="Sykes S."/>
            <person name="Walk T."/>
            <person name="White J."/>
            <person name="Yandava C."/>
            <person name="Haas B."/>
            <person name="Nusbaum C."/>
            <person name="Birren B."/>
        </authorList>
    </citation>
    <scope>NUCLEOTIDE SEQUENCE</scope>
    <source>
        <strain evidence="2">ATCC 64411</strain>
    </source>
</reference>
<dbReference type="AlphaFoldDB" id="A0A0C4E2E6"/>
<dbReference type="EnsemblFungi" id="MAPG_06582T0">
    <property type="protein sequence ID" value="MAPG_06582T0"/>
    <property type="gene ID" value="MAPG_06582"/>
</dbReference>
<keyword evidence="4" id="KW-1185">Reference proteome</keyword>
<dbReference type="STRING" id="644358.A0A0C4E2E6"/>
<accession>A0A0C4E2E6</accession>
<dbReference type="PANTHER" id="PTHR38702:SF1">
    <property type="entry name" value="CALPONIN-HOMOLOGY (CH) DOMAIN-CONTAINING PROTEIN"/>
    <property type="match status" value="1"/>
</dbReference>
<evidence type="ECO:0000256" key="1">
    <source>
        <dbReference type="SAM" id="MobiDB-lite"/>
    </source>
</evidence>
<reference evidence="3" key="5">
    <citation type="submission" date="2015-06" db="UniProtKB">
        <authorList>
            <consortium name="EnsemblFungi"/>
        </authorList>
    </citation>
    <scope>IDENTIFICATION</scope>
    <source>
        <strain evidence="3">ATCC 64411</strain>
    </source>
</reference>
<evidence type="ECO:0000313" key="2">
    <source>
        <dbReference type="EMBL" id="KLU87585.1"/>
    </source>
</evidence>
<reference evidence="4" key="2">
    <citation type="submission" date="2010-05" db="EMBL/GenBank/DDBJ databases">
        <title>The genome sequence of Magnaporthe poae strain ATCC 64411.</title>
        <authorList>
            <person name="Ma L.-J."/>
            <person name="Dead R."/>
            <person name="Young S."/>
            <person name="Zeng Q."/>
            <person name="Koehrsen M."/>
            <person name="Alvarado L."/>
            <person name="Berlin A."/>
            <person name="Chapman S.B."/>
            <person name="Chen Z."/>
            <person name="Freedman E."/>
            <person name="Gellesch M."/>
            <person name="Goldberg J."/>
            <person name="Griggs A."/>
            <person name="Gujja S."/>
            <person name="Heilman E.R."/>
            <person name="Heiman D."/>
            <person name="Hepburn T."/>
            <person name="Howarth C."/>
            <person name="Jen D."/>
            <person name="Larson L."/>
            <person name="Mehta T."/>
            <person name="Neiman D."/>
            <person name="Pearson M."/>
            <person name="Roberts A."/>
            <person name="Saif S."/>
            <person name="Shea T."/>
            <person name="Shenoy N."/>
            <person name="Sisk P."/>
            <person name="Stolte C."/>
            <person name="Sykes S."/>
            <person name="Walk T."/>
            <person name="White J."/>
            <person name="Yandava C."/>
            <person name="Haas B."/>
            <person name="Nusbaum C."/>
            <person name="Birren B."/>
        </authorList>
    </citation>
    <scope>NUCLEOTIDE SEQUENCE [LARGE SCALE GENOMIC DNA]</scope>
    <source>
        <strain evidence="4">ATCC 64411 / 73-15</strain>
    </source>
</reference>
<feature type="compositionally biased region" description="Basic and acidic residues" evidence="1">
    <location>
        <begin position="1"/>
        <end position="16"/>
    </location>
</feature>
<feature type="compositionally biased region" description="Polar residues" evidence="1">
    <location>
        <begin position="68"/>
        <end position="79"/>
    </location>
</feature>
<gene>
    <name evidence="2" type="ORF">MAPG_06582</name>
</gene>
<sequence length="622" mass="68359">MATSHDEPPTFRRDSPSPDLTPTPAIGALPELSRCLSTASSTSHGSATTDTSHLRESIGGASDLSAVSRHSSGSFQSASRRPDGNRHSIMSMDRPAAKRRGYMRPLGTDFAASARQRESVLSLGSITHLQYYFARTGLLDGKGGQLSRKRNQKARTLDFSQLDSSSFSVPRSPTAFLGSGPDLGITGQGFLESPTTDQHPDVFDDDDADGFYMDEFDDPDAAGMLPPTVSTYNHREKPIPKPPSMEELRVELSNALDTAARSLTEARTAKDPTPVTSPTQPVKSPQQQVQNQDDRQPRSPQTAGWHEVQGVHILDVVTLAIRAAKVYYTSHDHPDRLDAIKSEKAVRAELLSVMDVLKRMATRNFAGGMREEEYGTMESWIASLRDMLRREDEIVAAERAERAGWTWLRDADWADPARRVEREFAFIQSLLAGGGVFAVNSRSKSNAGGGHTPGSTTPLCTTPTTATFVLPGLVPASSTGSSGVATPPPEEDEPLPAWTPIDRNAPLESQELPTPFLKAMQNGRWLVRLHNAAVRKSQRRFGAIGNYHIDTQKPYRCADNLRYWVKAAELRWEIQLRDVDALAIVYDNSGPAVWLAFEDAILEWCLKVREEITSELRTSGLL</sequence>
<dbReference type="OrthoDB" id="2534759at2759"/>
<dbReference type="EMBL" id="ADBL01001596">
    <property type="status" value="NOT_ANNOTATED_CDS"/>
    <property type="molecule type" value="Genomic_DNA"/>
</dbReference>
<organism evidence="3 4">
    <name type="scientific">Magnaporthiopsis poae (strain ATCC 64411 / 73-15)</name>
    <name type="common">Kentucky bluegrass fungus</name>
    <name type="synonym">Magnaporthe poae</name>
    <dbReference type="NCBI Taxonomy" id="644358"/>
    <lineage>
        <taxon>Eukaryota</taxon>
        <taxon>Fungi</taxon>
        <taxon>Dikarya</taxon>
        <taxon>Ascomycota</taxon>
        <taxon>Pezizomycotina</taxon>
        <taxon>Sordariomycetes</taxon>
        <taxon>Sordariomycetidae</taxon>
        <taxon>Magnaporthales</taxon>
        <taxon>Magnaporthaceae</taxon>
        <taxon>Magnaporthiopsis</taxon>
    </lineage>
</organism>
<name>A0A0C4E2E6_MAGP6</name>
<reference evidence="2" key="3">
    <citation type="submission" date="2011-03" db="EMBL/GenBank/DDBJ databases">
        <title>Annotation of Magnaporthe poae ATCC 64411.</title>
        <authorList>
            <person name="Ma L.-J."/>
            <person name="Dead R."/>
            <person name="Young S.K."/>
            <person name="Zeng Q."/>
            <person name="Gargeya S."/>
            <person name="Fitzgerald M."/>
            <person name="Haas B."/>
            <person name="Abouelleil A."/>
            <person name="Alvarado L."/>
            <person name="Arachchi H.M."/>
            <person name="Berlin A."/>
            <person name="Brown A."/>
            <person name="Chapman S.B."/>
            <person name="Chen Z."/>
            <person name="Dunbar C."/>
            <person name="Freedman E."/>
            <person name="Gearin G."/>
            <person name="Gellesch M."/>
            <person name="Goldberg J."/>
            <person name="Griggs A."/>
            <person name="Gujja S."/>
            <person name="Heiman D."/>
            <person name="Howarth C."/>
            <person name="Larson L."/>
            <person name="Lui A."/>
            <person name="MacDonald P.J.P."/>
            <person name="Mehta T."/>
            <person name="Montmayeur A."/>
            <person name="Murphy C."/>
            <person name="Neiman D."/>
            <person name="Pearson M."/>
            <person name="Priest M."/>
            <person name="Roberts A."/>
            <person name="Saif S."/>
            <person name="Shea T."/>
            <person name="Shenoy N."/>
            <person name="Sisk P."/>
            <person name="Stolte C."/>
            <person name="Sykes S."/>
            <person name="Yandava C."/>
            <person name="Wortman J."/>
            <person name="Nusbaum C."/>
            <person name="Birren B."/>
        </authorList>
    </citation>
    <scope>NUCLEOTIDE SEQUENCE</scope>
    <source>
        <strain evidence="2">ATCC 64411</strain>
    </source>
</reference>
<feature type="compositionally biased region" description="Low complexity" evidence="1">
    <location>
        <begin position="37"/>
        <end position="51"/>
    </location>
</feature>
<dbReference type="Proteomes" id="UP000011715">
    <property type="component" value="Unassembled WGS sequence"/>
</dbReference>
<reference evidence="3" key="4">
    <citation type="journal article" date="2015" name="G3 (Bethesda)">
        <title>Genome sequences of three phytopathogenic species of the Magnaporthaceae family of fungi.</title>
        <authorList>
            <person name="Okagaki L.H."/>
            <person name="Nunes C.C."/>
            <person name="Sailsbery J."/>
            <person name="Clay B."/>
            <person name="Brown D."/>
            <person name="John T."/>
            <person name="Oh Y."/>
            <person name="Young N."/>
            <person name="Fitzgerald M."/>
            <person name="Haas B.J."/>
            <person name="Zeng Q."/>
            <person name="Young S."/>
            <person name="Adiconis X."/>
            <person name="Fan L."/>
            <person name="Levin J.Z."/>
            <person name="Mitchell T.K."/>
            <person name="Okubara P.A."/>
            <person name="Farman M.L."/>
            <person name="Kohn L.M."/>
            <person name="Birren B."/>
            <person name="Ma L.-J."/>
            <person name="Dean R.A."/>
        </authorList>
    </citation>
    <scope>NUCLEOTIDE SEQUENCE</scope>
    <source>
        <strain evidence="3">ATCC 64411 / 73-15</strain>
    </source>
</reference>
<evidence type="ECO:0000313" key="4">
    <source>
        <dbReference type="Proteomes" id="UP000011715"/>
    </source>
</evidence>
<feature type="compositionally biased region" description="Low complexity" evidence="1">
    <location>
        <begin position="276"/>
        <end position="291"/>
    </location>
</feature>
<dbReference type="OMA" id="LQGMHIL"/>
<feature type="region of interest" description="Disordered" evidence="1">
    <location>
        <begin position="264"/>
        <end position="305"/>
    </location>
</feature>
<feature type="region of interest" description="Disordered" evidence="1">
    <location>
        <begin position="1"/>
        <end position="100"/>
    </location>
</feature>